<dbReference type="PANTHER" id="PTHR35585">
    <property type="entry name" value="HHE DOMAIN PROTEIN (AFU_ORTHOLOGUE AFUA_4G00730)"/>
    <property type="match status" value="1"/>
</dbReference>
<evidence type="ECO:0000313" key="2">
    <source>
        <dbReference type="EMBL" id="MCO1659891.1"/>
    </source>
</evidence>
<dbReference type="EMBL" id="JAGSOV010000073">
    <property type="protein sequence ID" value="MCO1659891.1"/>
    <property type="molecule type" value="Genomic_DNA"/>
</dbReference>
<sequence length="143" mass="16091">MTATVPNPPRGGHRDRPEHHIDVVDELTTDHRKALALLDRIEASSDHRERRDLADTVIAEVVRHAVAEEMHVYPAMREHLPDGEKAVEHDIEEHKQLEGVMKRLEAVDASEPRFDALVREMLAGPGVGPVDRLRDRLAQRGTG</sequence>
<evidence type="ECO:0000259" key="1">
    <source>
        <dbReference type="Pfam" id="PF01814"/>
    </source>
</evidence>
<reference evidence="2" key="1">
    <citation type="submission" date="2021-04" db="EMBL/GenBank/DDBJ databases">
        <title>Pseudonocardia sp. nov., isolated from sandy soil of mangrove forest.</title>
        <authorList>
            <person name="Zan Z."/>
            <person name="Huang R."/>
            <person name="Liu W."/>
        </authorList>
    </citation>
    <scope>NUCLEOTIDE SEQUENCE</scope>
    <source>
        <strain evidence="2">S2-4</strain>
    </source>
</reference>
<dbReference type="InterPro" id="IPR012312">
    <property type="entry name" value="Hemerythrin-like"/>
</dbReference>
<keyword evidence="3" id="KW-1185">Reference proteome</keyword>
<dbReference type="Pfam" id="PF01814">
    <property type="entry name" value="Hemerythrin"/>
    <property type="match status" value="1"/>
</dbReference>
<dbReference type="Proteomes" id="UP001165283">
    <property type="component" value="Unassembled WGS sequence"/>
</dbReference>
<proteinExistence type="predicted"/>
<comment type="caution">
    <text evidence="2">The sequence shown here is derived from an EMBL/GenBank/DDBJ whole genome shotgun (WGS) entry which is preliminary data.</text>
</comment>
<evidence type="ECO:0000313" key="3">
    <source>
        <dbReference type="Proteomes" id="UP001165283"/>
    </source>
</evidence>
<dbReference type="PANTHER" id="PTHR35585:SF1">
    <property type="entry name" value="HHE DOMAIN PROTEIN (AFU_ORTHOLOGUE AFUA_4G00730)"/>
    <property type="match status" value="1"/>
</dbReference>
<protein>
    <submittedName>
        <fullName evidence="2">Hemerythrin domain-containing protein</fullName>
    </submittedName>
</protein>
<feature type="domain" description="Hemerythrin-like" evidence="1">
    <location>
        <begin position="23"/>
        <end position="120"/>
    </location>
</feature>
<name>A0ABT1AAA8_9PSEU</name>
<gene>
    <name evidence="2" type="ORF">KDL28_33000</name>
</gene>
<accession>A0ABT1AAA8</accession>
<dbReference type="Gene3D" id="1.20.120.520">
    <property type="entry name" value="nmb1532 protein domain like"/>
    <property type="match status" value="1"/>
</dbReference>
<organism evidence="2 3">
    <name type="scientific">Pseudonocardia humida</name>
    <dbReference type="NCBI Taxonomy" id="2800819"/>
    <lineage>
        <taxon>Bacteria</taxon>
        <taxon>Bacillati</taxon>
        <taxon>Actinomycetota</taxon>
        <taxon>Actinomycetes</taxon>
        <taxon>Pseudonocardiales</taxon>
        <taxon>Pseudonocardiaceae</taxon>
        <taxon>Pseudonocardia</taxon>
    </lineage>
</organism>